<organism evidence="1 2">
    <name type="scientific">Roseivirga pacifica</name>
    <dbReference type="NCBI Taxonomy" id="1267423"/>
    <lineage>
        <taxon>Bacteria</taxon>
        <taxon>Pseudomonadati</taxon>
        <taxon>Bacteroidota</taxon>
        <taxon>Cytophagia</taxon>
        <taxon>Cytophagales</taxon>
        <taxon>Roseivirgaceae</taxon>
        <taxon>Roseivirga</taxon>
    </lineage>
</organism>
<dbReference type="AlphaFoldDB" id="A0A1I0P1E5"/>
<dbReference type="InterPro" id="IPR046230">
    <property type="entry name" value="DUF6263"/>
</dbReference>
<dbReference type="GeneID" id="99986375"/>
<dbReference type="Pfam" id="PF19777">
    <property type="entry name" value="DUF6263"/>
    <property type="match status" value="1"/>
</dbReference>
<sequence>MKLIMTLLVGALTLLPTAKPKIDGYNFKKGEKYELNVIMAQSITQSVMGQEMLTKMNMETTELLEVVDVSGDVFTIKVTGKRRFLKMNMPNGMGETIMNSEGSEAIDKPFSIMVNKSYSMKMNRQGKVLELIGVDEMVEAMEQELAGTQFAAQSGELLAIYSEDNLKTTMNTQFEIYPEDGKREWGIHNVTVVSNIPVDVSMDMSFKDDQTIYGEGTISMDGDISAMGMNMKAKMNGTQQSIFDLASNGVPTKAQTIQEVSGDLDAMGQKIPMTINTEATTTYVKL</sequence>
<name>A0A1I0P1E5_9BACT</name>
<evidence type="ECO:0000313" key="1">
    <source>
        <dbReference type="EMBL" id="SEW08106.1"/>
    </source>
</evidence>
<dbReference type="Proteomes" id="UP000199437">
    <property type="component" value="Unassembled WGS sequence"/>
</dbReference>
<dbReference type="EMBL" id="FOIR01000001">
    <property type="protein sequence ID" value="SEW08106.1"/>
    <property type="molecule type" value="Genomic_DNA"/>
</dbReference>
<reference evidence="2" key="1">
    <citation type="submission" date="2016-10" db="EMBL/GenBank/DDBJ databases">
        <authorList>
            <person name="Varghese N."/>
            <person name="Submissions S."/>
        </authorList>
    </citation>
    <scope>NUCLEOTIDE SEQUENCE [LARGE SCALE GENOMIC DNA]</scope>
    <source>
        <strain evidence="2">CGMCC 1.12402</strain>
    </source>
</reference>
<dbReference type="RefSeq" id="WP_139177454.1">
    <property type="nucleotide sequence ID" value="NZ_FOIR01000001.1"/>
</dbReference>
<keyword evidence="2" id="KW-1185">Reference proteome</keyword>
<dbReference type="OrthoDB" id="3034330at2"/>
<gene>
    <name evidence="1" type="ORF">SAMN05216290_1651</name>
</gene>
<evidence type="ECO:0000313" key="2">
    <source>
        <dbReference type="Proteomes" id="UP000199437"/>
    </source>
</evidence>
<dbReference type="STRING" id="1267423.SAMN05216290_1651"/>
<accession>A0A1I0P1E5</accession>
<proteinExistence type="predicted"/>
<protein>
    <submittedName>
        <fullName evidence="1">Uncharacterized protein</fullName>
    </submittedName>
</protein>